<evidence type="ECO:0000313" key="3">
    <source>
        <dbReference type="Proteomes" id="UP000243232"/>
    </source>
</evidence>
<dbReference type="InterPro" id="IPR036770">
    <property type="entry name" value="Ankyrin_rpt-contain_sf"/>
</dbReference>
<dbReference type="STRING" id="364197.SAMN05216296_1953"/>
<gene>
    <name evidence="2" type="ORF">SAMN05216296_1953</name>
</gene>
<proteinExistence type="predicted"/>
<keyword evidence="1" id="KW-0040">ANK repeat</keyword>
<evidence type="ECO:0000313" key="2">
    <source>
        <dbReference type="EMBL" id="SDU13148.1"/>
    </source>
</evidence>
<keyword evidence="3" id="KW-1185">Reference proteome</keyword>
<dbReference type="SUPFAM" id="SSF82185">
    <property type="entry name" value="Histone H3 K4-specific methyltransferase SET7/9 N-terminal domain"/>
    <property type="match status" value="1"/>
</dbReference>
<evidence type="ECO:0000256" key="1">
    <source>
        <dbReference type="PROSITE-ProRule" id="PRU00023"/>
    </source>
</evidence>
<reference evidence="3" key="1">
    <citation type="submission" date="2016-10" db="EMBL/GenBank/DDBJ databases">
        <authorList>
            <person name="Varghese N."/>
            <person name="Submissions S."/>
        </authorList>
    </citation>
    <scope>NUCLEOTIDE SEQUENCE [LARGE SCALE GENOMIC DNA]</scope>
    <source>
        <strain evidence="3">DSM 17875</strain>
    </source>
</reference>
<dbReference type="InterPro" id="IPR002110">
    <property type="entry name" value="Ankyrin_rpt"/>
</dbReference>
<feature type="repeat" description="ANK" evidence="1">
    <location>
        <begin position="489"/>
        <end position="526"/>
    </location>
</feature>
<dbReference type="RefSeq" id="WP_090194541.1">
    <property type="nucleotide sequence ID" value="NZ_LT629785.1"/>
</dbReference>
<organism evidence="2 3">
    <name type="scientific">Pseudomonas pohangensis</name>
    <dbReference type="NCBI Taxonomy" id="364197"/>
    <lineage>
        <taxon>Bacteria</taxon>
        <taxon>Pseudomonadati</taxon>
        <taxon>Pseudomonadota</taxon>
        <taxon>Gammaproteobacteria</taxon>
        <taxon>Pseudomonadales</taxon>
        <taxon>Pseudomonadaceae</taxon>
        <taxon>Pseudomonas</taxon>
    </lineage>
</organism>
<dbReference type="PROSITE" id="PS50088">
    <property type="entry name" value="ANK_REPEAT"/>
    <property type="match status" value="1"/>
</dbReference>
<dbReference type="PROSITE" id="PS51257">
    <property type="entry name" value="PROKAR_LIPOPROTEIN"/>
    <property type="match status" value="1"/>
</dbReference>
<protein>
    <submittedName>
        <fullName evidence="2">Uncharacterized protein</fullName>
    </submittedName>
</protein>
<dbReference type="SUPFAM" id="SSF48403">
    <property type="entry name" value="Ankyrin repeat"/>
    <property type="match status" value="1"/>
</dbReference>
<dbReference type="Gene3D" id="1.25.40.20">
    <property type="entry name" value="Ankyrin repeat-containing domain"/>
    <property type="match status" value="1"/>
</dbReference>
<dbReference type="Proteomes" id="UP000243232">
    <property type="component" value="Chromosome I"/>
</dbReference>
<dbReference type="OrthoDB" id="6739640at2"/>
<dbReference type="EMBL" id="LT629785">
    <property type="protein sequence ID" value="SDU13148.1"/>
    <property type="molecule type" value="Genomic_DNA"/>
</dbReference>
<name>A0A1H2G1K1_9PSED</name>
<sequence length="598" mass="65896">MKKVITLGALVIAVSGCGKSEFALDGVAVSDGTLGKPDATYVERESRKPITGTVRKVQGEVELLSFSVVEGVVDGEWVQRDAKGNLYKIGTLSGGKFVGSEKTYCTGSDKLAIEVDHQSDVVSTTEYDCGTGLVRREFAKVPSTNKPTGTFKQYCAGSDQLSQKIDYKPDLVSTDKYDCATGLALAESRVSAETGKFVGTEKEWAVVAGKQVPTKLVTYSTDGKGTIDGVADEFYPDGSLKSHVMYVNGAKTGDETTYSLYEDGTHRIKSKTVYEDGLTVSVTNYKDTLWPEGTIESFAHYDGLHDYGSPYQDYVIYYNDNEVRLGSYQPRKKTSAAEMGVWTRLQQRERTEPSAQSLEEIKFLIKSSSVDINSMRGPLDVPLLRNSTWRYRDVLLELGADPNDQDVLGQTYLSYCMREGLNKCNIELMARLVNEEKPSVDRFGNTPLILFCRRADDFSNGYSGRYKNQAHAMFDELLKKSDVNAANMRGRTALHECMETGYSRNLDIYYAKALIAAGADTTKTDVSGLLPVQMLFVKSYSSLNSSLSLTASHELVQTAVDFGYDLNTPFPIYDKKLKEIFMESGSAGLAMQIENLGG</sequence>
<accession>A0A1H2G1K1</accession>
<dbReference type="AlphaFoldDB" id="A0A1H2G1K1"/>